<feature type="transmembrane region" description="Helical" evidence="1">
    <location>
        <begin position="420"/>
        <end position="442"/>
    </location>
</feature>
<comment type="caution">
    <text evidence="2">The sequence shown here is derived from an EMBL/GenBank/DDBJ whole genome shotgun (WGS) entry which is preliminary data.</text>
</comment>
<dbReference type="EMBL" id="MUYT01000004">
    <property type="protein sequence ID" value="OOS21974.1"/>
    <property type="molecule type" value="Genomic_DNA"/>
</dbReference>
<feature type="transmembrane region" description="Helical" evidence="1">
    <location>
        <begin position="133"/>
        <end position="157"/>
    </location>
</feature>
<dbReference type="InterPro" id="IPR006160">
    <property type="entry name" value="SCFA_transpt_AtoE"/>
</dbReference>
<evidence type="ECO:0000313" key="3">
    <source>
        <dbReference type="Proteomes" id="UP000191094"/>
    </source>
</evidence>
<keyword evidence="1" id="KW-0812">Transmembrane</keyword>
<dbReference type="PANTHER" id="PTHR41983">
    <property type="entry name" value="SHORT-CHAIN FATTY ACID TRANSPORTER-RELATED"/>
    <property type="match status" value="1"/>
</dbReference>
<feature type="transmembrane region" description="Helical" evidence="1">
    <location>
        <begin position="92"/>
        <end position="121"/>
    </location>
</feature>
<feature type="transmembrane region" description="Helical" evidence="1">
    <location>
        <begin position="346"/>
        <end position="368"/>
    </location>
</feature>
<feature type="transmembrane region" description="Helical" evidence="1">
    <location>
        <begin position="177"/>
        <end position="200"/>
    </location>
</feature>
<protein>
    <submittedName>
        <fullName evidence="2">Short-chain fatty acid transporter</fullName>
    </submittedName>
</protein>
<feature type="transmembrane region" description="Helical" evidence="1">
    <location>
        <begin position="289"/>
        <end position="310"/>
    </location>
</feature>
<keyword evidence="1" id="KW-1133">Transmembrane helix</keyword>
<dbReference type="Proteomes" id="UP000191094">
    <property type="component" value="Unassembled WGS sequence"/>
</dbReference>
<dbReference type="PANTHER" id="PTHR41983:SF2">
    <property type="entry name" value="SHORT-CHAIN FATTY ACID TRANSPORTER-RELATED"/>
    <property type="match status" value="1"/>
</dbReference>
<sequence length="443" mass="46518">MLTNASVALVNRYLPSPFVFSIMLTLIAFVAAILVTGQGIIDVAGSWGKGLWSLHGFAMQMALILVTGYAFANAPFIQKLLNGIASQIRSPNMAIMMATLVGLVGSWLNWGFGLVIGAVFAKALAKQIKGVDYPLLVAAAYSGFLVWHGGLAGSIPLTLSTGGETLAKLSAGAMSDAVPISQTLFAGYNLFIVGLLLLVLPMLNRLMHPKTPTVIDATLLKDSDDALPAKDTPAQKLDDSRWIAGVLLVFAGMYYVSEFGQSGFSLGLDIVIGLFLFIGLLSHGTLERYYRAVGSGIGGITGIVLLFPFYGGIMGIMTAVDADGVSISTQVTQFFVDFASAESLPVLAFLSAGLVNVFVPSGGGQFAVQGPVMLPASIELGIDPVVTAMAIAWGDAWTNMIQPFWALPLLGIAGLDARAIMGYCLIILLVSGIIISGVFWLAV</sequence>
<name>A0A1T0CI14_9GAMM</name>
<dbReference type="GO" id="GO:0005886">
    <property type="term" value="C:plasma membrane"/>
    <property type="evidence" value="ECO:0007669"/>
    <property type="project" value="TreeGrafter"/>
</dbReference>
<evidence type="ECO:0000313" key="2">
    <source>
        <dbReference type="EMBL" id="OOS21974.1"/>
    </source>
</evidence>
<feature type="transmembrane region" description="Helical" evidence="1">
    <location>
        <begin position="52"/>
        <end position="72"/>
    </location>
</feature>
<evidence type="ECO:0000256" key="1">
    <source>
        <dbReference type="SAM" id="Phobius"/>
    </source>
</evidence>
<gene>
    <name evidence="2" type="ORF">B0682_02915</name>
</gene>
<keyword evidence="3" id="KW-1185">Reference proteome</keyword>
<dbReference type="OrthoDB" id="9342495at2"/>
<feature type="transmembrane region" description="Helical" evidence="1">
    <location>
        <begin position="18"/>
        <end position="40"/>
    </location>
</feature>
<feature type="transmembrane region" description="Helical" evidence="1">
    <location>
        <begin position="263"/>
        <end position="282"/>
    </location>
</feature>
<proteinExistence type="predicted"/>
<organism evidence="2 3">
    <name type="scientific">Lwoffella lincolnii</name>
    <dbReference type="NCBI Taxonomy" id="90241"/>
    <lineage>
        <taxon>Bacteria</taxon>
        <taxon>Pseudomonadati</taxon>
        <taxon>Pseudomonadota</taxon>
        <taxon>Gammaproteobacteria</taxon>
        <taxon>Moraxellales</taxon>
        <taxon>Moraxellaceae</taxon>
        <taxon>Lwoffella</taxon>
    </lineage>
</organism>
<feature type="transmembrane region" description="Helical" evidence="1">
    <location>
        <begin position="380"/>
        <end position="400"/>
    </location>
</feature>
<reference evidence="2 3" key="1">
    <citation type="submission" date="2017-02" db="EMBL/GenBank/DDBJ databases">
        <title>Draft genome sequence of Moraxella lincolnii CCUG 9405T type strain.</title>
        <authorList>
            <person name="Salva-Serra F."/>
            <person name="Engstrom-Jakobsson H."/>
            <person name="Thorell K."/>
            <person name="Jaen-Luchoro D."/>
            <person name="Gonzales-Siles L."/>
            <person name="Karlsson R."/>
            <person name="Yazdan S."/>
            <person name="Boulund F."/>
            <person name="Johnning A."/>
            <person name="Engstrand L."/>
            <person name="Kristiansson E."/>
            <person name="Moore E."/>
        </authorList>
    </citation>
    <scope>NUCLEOTIDE SEQUENCE [LARGE SCALE GENOMIC DNA]</scope>
    <source>
        <strain evidence="2 3">CCUG 9405</strain>
    </source>
</reference>
<dbReference type="AlphaFoldDB" id="A0A1T0CI14"/>
<dbReference type="STRING" id="90241.B0682_02915"/>
<dbReference type="Pfam" id="PF02667">
    <property type="entry name" value="SCFA_trans"/>
    <property type="match status" value="1"/>
</dbReference>
<accession>A0A1T0CI14</accession>
<keyword evidence="1" id="KW-0472">Membrane</keyword>